<keyword evidence="1" id="KW-0472">Membrane</keyword>
<dbReference type="AlphaFoldDB" id="A0A975L993"/>
<evidence type="ECO:0000313" key="3">
    <source>
        <dbReference type="Proteomes" id="UP000682416"/>
    </source>
</evidence>
<sequence>MHRLTLTAWALALTTGLGLLVAFAVVGTSDQPSAWLLAAATLVLGATALVLGRTDRERRERPTGRERPLSPFSFGVVGVLLLALVPLLAGPRGLPALALFSRSHPVGGAPLSALLEPAHVFVGLSGPDDARGALTVAVGLLTAGALALVTVRLVDRTLLVPVGALVAPLTLLPLPVALGLPFLVALPWTLLVGALLLAGSALLREGRVAWIPWASGLFSLALGLSWALSERHTTVAVLMASAAVLSVVTALARTRFVAIASTSVGTAATGGFALALPLALGAPIEYAVLAPLAVVAAVAAVAPRLREPLVTAAEVPATAWAGVTLLLSVLHGGRPELVATALAVVGVISLASAVRPNRRWYAGVGAVLMFLALWTALASWEVNVPEAYTVPPALAFLVIGWEWSRRATEVPSSWLAYGGGLALLLGPTVWEVLTADAMVWRLPAVLVVGLAVTVWGLRGRLLAALVLGGLALLVTSLRAFGPPLWEWGQLAPNWLPFAVIGAALLLVGARYEASLARLRRVGRYLSRLR</sequence>
<reference evidence="2" key="1">
    <citation type="submission" date="2021-05" db="EMBL/GenBank/DDBJ databases">
        <authorList>
            <person name="Kaiqin L."/>
            <person name="Jian G."/>
        </authorList>
    </citation>
    <scope>NUCLEOTIDE SEQUENCE</scope>
    <source>
        <strain evidence="2">HDS5</strain>
    </source>
</reference>
<proteinExistence type="predicted"/>
<keyword evidence="3" id="KW-1185">Reference proteome</keyword>
<protein>
    <submittedName>
        <fullName evidence="2">Uncharacterized protein</fullName>
    </submittedName>
</protein>
<feature type="transmembrane region" description="Helical" evidence="1">
    <location>
        <begin position="182"/>
        <end position="203"/>
    </location>
</feature>
<feature type="transmembrane region" description="Helical" evidence="1">
    <location>
        <begin position="386"/>
        <end position="403"/>
    </location>
</feature>
<dbReference type="InterPro" id="IPR058062">
    <property type="entry name" value="SCO7613_C"/>
</dbReference>
<evidence type="ECO:0000313" key="2">
    <source>
        <dbReference type="EMBL" id="QVJ01082.1"/>
    </source>
</evidence>
<feature type="transmembrane region" description="Helical" evidence="1">
    <location>
        <begin position="132"/>
        <end position="151"/>
    </location>
</feature>
<feature type="transmembrane region" description="Helical" evidence="1">
    <location>
        <begin position="72"/>
        <end position="89"/>
    </location>
</feature>
<feature type="transmembrane region" description="Helical" evidence="1">
    <location>
        <begin position="462"/>
        <end position="481"/>
    </location>
</feature>
<feature type="transmembrane region" description="Helical" evidence="1">
    <location>
        <begin position="158"/>
        <end position="176"/>
    </location>
</feature>
<feature type="transmembrane region" description="Helical" evidence="1">
    <location>
        <begin position="210"/>
        <end position="228"/>
    </location>
</feature>
<keyword evidence="1" id="KW-1133">Transmembrane helix</keyword>
<feature type="transmembrane region" description="Helical" evidence="1">
    <location>
        <begin position="309"/>
        <end position="331"/>
    </location>
</feature>
<dbReference type="Proteomes" id="UP000682416">
    <property type="component" value="Chromosome"/>
</dbReference>
<feature type="transmembrane region" description="Helical" evidence="1">
    <location>
        <begin position="337"/>
        <end position="354"/>
    </location>
</feature>
<dbReference type="KEGG" id="nec:KGD82_22960"/>
<organism evidence="2 3">
    <name type="scientific">Nocardiopsis eucommiae</name>
    <dbReference type="NCBI Taxonomy" id="2831970"/>
    <lineage>
        <taxon>Bacteria</taxon>
        <taxon>Bacillati</taxon>
        <taxon>Actinomycetota</taxon>
        <taxon>Actinomycetes</taxon>
        <taxon>Streptosporangiales</taxon>
        <taxon>Nocardiopsidaceae</taxon>
        <taxon>Nocardiopsis</taxon>
    </lineage>
</organism>
<feature type="transmembrane region" description="Helical" evidence="1">
    <location>
        <begin position="234"/>
        <end position="252"/>
    </location>
</feature>
<accession>A0A975L993</accession>
<gene>
    <name evidence="2" type="ORF">KGD82_22960</name>
</gene>
<feature type="transmembrane region" description="Helical" evidence="1">
    <location>
        <begin position="259"/>
        <end position="280"/>
    </location>
</feature>
<dbReference type="EMBL" id="CP074402">
    <property type="protein sequence ID" value="QVJ01082.1"/>
    <property type="molecule type" value="Genomic_DNA"/>
</dbReference>
<feature type="transmembrane region" description="Helical" evidence="1">
    <location>
        <begin position="286"/>
        <end position="302"/>
    </location>
</feature>
<feature type="transmembrane region" description="Helical" evidence="1">
    <location>
        <begin position="415"/>
        <end position="433"/>
    </location>
</feature>
<name>A0A975L993_9ACTN</name>
<feature type="transmembrane region" description="Helical" evidence="1">
    <location>
        <begin position="34"/>
        <end position="51"/>
    </location>
</feature>
<feature type="transmembrane region" description="Helical" evidence="1">
    <location>
        <begin position="361"/>
        <end position="380"/>
    </location>
</feature>
<dbReference type="NCBIfam" id="NF047321">
    <property type="entry name" value="SCO7613_CTERM"/>
    <property type="match status" value="1"/>
</dbReference>
<feature type="transmembrane region" description="Helical" evidence="1">
    <location>
        <begin position="439"/>
        <end position="457"/>
    </location>
</feature>
<evidence type="ECO:0000256" key="1">
    <source>
        <dbReference type="SAM" id="Phobius"/>
    </source>
</evidence>
<keyword evidence="1" id="KW-0812">Transmembrane</keyword>
<feature type="transmembrane region" description="Helical" evidence="1">
    <location>
        <begin position="493"/>
        <end position="513"/>
    </location>
</feature>